<sequence>MATRAANISAIEKATEQPWDEWMSYLASIDAANRSHAEIAREVYERLAATHPNSGWWAQGITVAYEQEIGRREPGQSCDGDFTVGASKTLSASLDEALEAWVSLAGDRTEFSGVPITREGQASSSGKWRYWRCGLDDGTLVAINIYEKAPGKASVGVHHTKLESAVAVEHWRGYWKGLLKEL</sequence>
<dbReference type="EMBL" id="JANLCM010000001">
    <property type="protein sequence ID" value="MCS5717376.1"/>
    <property type="molecule type" value="Genomic_DNA"/>
</dbReference>
<evidence type="ECO:0000313" key="1">
    <source>
        <dbReference type="EMBL" id="MCS5717376.1"/>
    </source>
</evidence>
<name>A0ABT2GRG2_9MICO</name>
<dbReference type="Proteomes" id="UP001165584">
    <property type="component" value="Unassembled WGS sequence"/>
</dbReference>
<gene>
    <name evidence="1" type="ORF">N1027_04410</name>
</gene>
<organism evidence="1 2">
    <name type="scientific">Herbiconiux aconitum</name>
    <dbReference type="NCBI Taxonomy" id="2970913"/>
    <lineage>
        <taxon>Bacteria</taxon>
        <taxon>Bacillati</taxon>
        <taxon>Actinomycetota</taxon>
        <taxon>Actinomycetes</taxon>
        <taxon>Micrococcales</taxon>
        <taxon>Microbacteriaceae</taxon>
        <taxon>Herbiconiux</taxon>
    </lineage>
</organism>
<dbReference type="RefSeq" id="WP_259505573.1">
    <property type="nucleotide sequence ID" value="NZ_JANLCM010000001.1"/>
</dbReference>
<reference evidence="1" key="1">
    <citation type="submission" date="2022-08" db="EMBL/GenBank/DDBJ databases">
        <authorList>
            <person name="Deng Y."/>
            <person name="Han X.-F."/>
            <person name="Zhang Y.-Q."/>
        </authorList>
    </citation>
    <scope>NUCLEOTIDE SEQUENCE</scope>
    <source>
        <strain evidence="1">CPCC 205763</strain>
    </source>
</reference>
<keyword evidence="2" id="KW-1185">Reference proteome</keyword>
<protein>
    <submittedName>
        <fullName evidence="1">Uncharacterized protein</fullName>
    </submittedName>
</protein>
<accession>A0ABT2GRG2</accession>
<proteinExistence type="predicted"/>
<comment type="caution">
    <text evidence="1">The sequence shown here is derived from an EMBL/GenBank/DDBJ whole genome shotgun (WGS) entry which is preliminary data.</text>
</comment>
<evidence type="ECO:0000313" key="2">
    <source>
        <dbReference type="Proteomes" id="UP001165584"/>
    </source>
</evidence>